<gene>
    <name evidence="3" type="ORF">HNP65_001534</name>
</gene>
<dbReference type="Proteomes" id="UP000555828">
    <property type="component" value="Unassembled WGS sequence"/>
</dbReference>
<protein>
    <recommendedName>
        <fullName evidence="5">DNA-binding protein</fullName>
    </recommendedName>
</protein>
<reference evidence="3 4" key="1">
    <citation type="submission" date="2020-08" db="EMBL/GenBank/DDBJ databases">
        <title>Genomic Encyclopedia of Type Strains, Phase IV (KMG-IV): sequencing the most valuable type-strain genomes for metagenomic binning, comparative biology and taxonomic classification.</title>
        <authorList>
            <person name="Goeker M."/>
        </authorList>
    </citation>
    <scope>NUCLEOTIDE SEQUENCE [LARGE SCALE GENOMIC DNA]</scope>
    <source>
        <strain evidence="3 4">DSM 13481</strain>
    </source>
</reference>
<proteinExistence type="predicted"/>
<dbReference type="EMBL" id="JACHEX010000004">
    <property type="protein sequence ID" value="MBB6063071.1"/>
    <property type="molecule type" value="Genomic_DNA"/>
</dbReference>
<feature type="compositionally biased region" description="Polar residues" evidence="1">
    <location>
        <begin position="147"/>
        <end position="164"/>
    </location>
</feature>
<feature type="signal peptide" evidence="2">
    <location>
        <begin position="1"/>
        <end position="21"/>
    </location>
</feature>
<evidence type="ECO:0000256" key="2">
    <source>
        <dbReference type="SAM" id="SignalP"/>
    </source>
</evidence>
<dbReference type="AlphaFoldDB" id="A0A841GVJ9"/>
<organism evidence="3 4">
    <name type="scientific">Thermosipho japonicus</name>
    <dbReference type="NCBI Taxonomy" id="90323"/>
    <lineage>
        <taxon>Bacteria</taxon>
        <taxon>Thermotogati</taxon>
        <taxon>Thermotogota</taxon>
        <taxon>Thermotogae</taxon>
        <taxon>Thermotogales</taxon>
        <taxon>Fervidobacteriaceae</taxon>
        <taxon>Thermosipho</taxon>
    </lineage>
</organism>
<feature type="region of interest" description="Disordered" evidence="1">
    <location>
        <begin position="137"/>
        <end position="184"/>
    </location>
</feature>
<comment type="caution">
    <text evidence="3">The sequence shown here is derived from an EMBL/GenBank/DDBJ whole genome shotgun (WGS) entry which is preliminary data.</text>
</comment>
<feature type="compositionally biased region" description="Basic and acidic residues" evidence="1">
    <location>
        <begin position="171"/>
        <end position="184"/>
    </location>
</feature>
<dbReference type="RefSeq" id="WP_184619671.1">
    <property type="nucleotide sequence ID" value="NZ_JACHEX010000004.1"/>
</dbReference>
<evidence type="ECO:0000313" key="3">
    <source>
        <dbReference type="EMBL" id="MBB6063071.1"/>
    </source>
</evidence>
<name>A0A841GVJ9_9BACT</name>
<sequence>MLKKFSVILLSLLVLSVSIFAYGPWNNSNQSNSASQNFSTPLFQNLPEGAKVSDVTFSGVVKEINLVPGQGSEILIDADDEVYKVHSGPIWLFKDYLETGKTIEVSGKLVTLQDEIFIVLEKAVINGNEFVARKNGFPTFAKKGNNKRGNITQRNNVGRPNQNGRSKRGNQRHDGYENRPCRHR</sequence>
<evidence type="ECO:0000256" key="1">
    <source>
        <dbReference type="SAM" id="MobiDB-lite"/>
    </source>
</evidence>
<keyword evidence="2" id="KW-0732">Signal</keyword>
<feature type="chain" id="PRO_5032660819" description="DNA-binding protein" evidence="2">
    <location>
        <begin position="22"/>
        <end position="184"/>
    </location>
</feature>
<keyword evidence="4" id="KW-1185">Reference proteome</keyword>
<accession>A0A841GVJ9</accession>
<evidence type="ECO:0000313" key="4">
    <source>
        <dbReference type="Proteomes" id="UP000555828"/>
    </source>
</evidence>
<evidence type="ECO:0008006" key="5">
    <source>
        <dbReference type="Google" id="ProtNLM"/>
    </source>
</evidence>